<reference evidence="1" key="1">
    <citation type="journal article" date="2020" name="Nature">
        <title>Giant virus diversity and host interactions through global metagenomics.</title>
        <authorList>
            <person name="Schulz F."/>
            <person name="Roux S."/>
            <person name="Paez-Espino D."/>
            <person name="Jungbluth S."/>
            <person name="Walsh D.A."/>
            <person name="Denef V.J."/>
            <person name="McMahon K.D."/>
            <person name="Konstantinidis K.T."/>
            <person name="Eloe-Fadrosh E.A."/>
            <person name="Kyrpides N.C."/>
            <person name="Woyke T."/>
        </authorList>
    </citation>
    <scope>NUCLEOTIDE SEQUENCE</scope>
    <source>
        <strain evidence="1">GVMAG-S-1021933-23</strain>
    </source>
</reference>
<dbReference type="EMBL" id="MN740593">
    <property type="protein sequence ID" value="QHS77586.1"/>
    <property type="molecule type" value="Genomic_DNA"/>
</dbReference>
<dbReference type="AlphaFoldDB" id="A0A6C0AD00"/>
<evidence type="ECO:0000313" key="1">
    <source>
        <dbReference type="EMBL" id="QHS77586.1"/>
    </source>
</evidence>
<protein>
    <submittedName>
        <fullName evidence="1">Uncharacterized protein</fullName>
    </submittedName>
</protein>
<name>A0A6C0AD00_9ZZZZ</name>
<proteinExistence type="predicted"/>
<organism evidence="1">
    <name type="scientific">viral metagenome</name>
    <dbReference type="NCBI Taxonomy" id="1070528"/>
    <lineage>
        <taxon>unclassified sequences</taxon>
        <taxon>metagenomes</taxon>
        <taxon>organismal metagenomes</taxon>
    </lineage>
</organism>
<sequence length="127" mass="14889">MKLNNQNEKDIEDIKTCVNEIILYLLLNKIDTRNTFGKYSKEFKEKKFKDVKTYINYISKKIEKDTHEINISDYFDDDADEDESNGEIMSSLTTIFSKYLPILSSLHADNGDKVEDIVGKHITWDLR</sequence>
<accession>A0A6C0AD00</accession>